<feature type="transmembrane region" description="Helical" evidence="2">
    <location>
        <begin position="182"/>
        <end position="203"/>
    </location>
</feature>
<keyword evidence="2" id="KW-0472">Membrane</keyword>
<evidence type="ECO:0000313" key="5">
    <source>
        <dbReference type="Proteomes" id="UP000824998"/>
    </source>
</evidence>
<accession>A0A9P8C876</accession>
<feature type="transmembrane region" description="Helical" evidence="2">
    <location>
        <begin position="393"/>
        <end position="411"/>
    </location>
</feature>
<dbReference type="InterPro" id="IPR002656">
    <property type="entry name" value="Acyl_transf_3_dom"/>
</dbReference>
<dbReference type="OrthoDB" id="5819582at2759"/>
<dbReference type="Proteomes" id="UP000824998">
    <property type="component" value="Unassembled WGS sequence"/>
</dbReference>
<gene>
    <name evidence="4" type="ORF">BJ875DRAFT_418954</name>
</gene>
<proteinExistence type="predicted"/>
<feature type="transmembrane region" description="Helical" evidence="2">
    <location>
        <begin position="431"/>
        <end position="454"/>
    </location>
</feature>
<sequence>MPSRQDQEEDLDTLESESESKHPLLPTSLAKGDLDEDHLAYLEISKRIQRIFKTCCTVLAPRLLRSLVPSFLRSSNGTSKLHPTSWLDGLRGIASFFVVIHHFILVWFPKLSYGYASDPEYYNLFQAPFLRIIYSGRGMVTIFFVVSGYALSYGALRKIRNKEFDKVLDTLASSVFRRWLRLFLPILVSTFITVIFIQTDFYWDAAVHSVTFLPRKHPTWAIQIKDWWWSFVLVSNPFMSIEGKDVYADPYGSQLWTIPREMRGSLVIYITLLGLAKAKQAVRLLAMIGISLYCLYITQWDIYLFLSGAILAEVQLLVNELIHEGFFHSSKFIPDSIKENKTTVLHTVTIFGAVLATHMLCYPDIGDDLTPGYGYMIASTPAQYDNKNLRQRYWLCIGAVLLGFSMAFSPSTSSNPTPLLQRPFNTSFVQYLAKVSYALYVLHLHLVWTVSYRLFLMAQVLDPAAYLIRFIETAVMMAILCFWTADLFWRGVDAKSVDLAKWLTNKCFVN</sequence>
<keyword evidence="2" id="KW-1133">Transmembrane helix</keyword>
<keyword evidence="5" id="KW-1185">Reference proteome</keyword>
<comment type="caution">
    <text evidence="4">The sequence shown here is derived from an EMBL/GenBank/DDBJ whole genome shotgun (WGS) entry which is preliminary data.</text>
</comment>
<evidence type="ECO:0000313" key="4">
    <source>
        <dbReference type="EMBL" id="KAG9237057.1"/>
    </source>
</evidence>
<evidence type="ECO:0000256" key="2">
    <source>
        <dbReference type="SAM" id="Phobius"/>
    </source>
</evidence>
<evidence type="ECO:0000256" key="1">
    <source>
        <dbReference type="SAM" id="MobiDB-lite"/>
    </source>
</evidence>
<feature type="transmembrane region" description="Helical" evidence="2">
    <location>
        <begin position="89"/>
        <end position="109"/>
    </location>
</feature>
<feature type="domain" description="Acyltransferase 3" evidence="3">
    <location>
        <begin position="85"/>
        <end position="483"/>
    </location>
</feature>
<feature type="compositionally biased region" description="Acidic residues" evidence="1">
    <location>
        <begin position="7"/>
        <end position="17"/>
    </location>
</feature>
<dbReference type="AlphaFoldDB" id="A0A9P8C876"/>
<dbReference type="GO" id="GO:0016747">
    <property type="term" value="F:acyltransferase activity, transferring groups other than amino-acyl groups"/>
    <property type="evidence" value="ECO:0007669"/>
    <property type="project" value="InterPro"/>
</dbReference>
<protein>
    <submittedName>
        <fullName evidence="4">Acyltransferase family-domain-containing protein</fullName>
    </submittedName>
</protein>
<feature type="transmembrane region" description="Helical" evidence="2">
    <location>
        <begin position="466"/>
        <end position="485"/>
    </location>
</feature>
<feature type="region of interest" description="Disordered" evidence="1">
    <location>
        <begin position="1"/>
        <end position="29"/>
    </location>
</feature>
<dbReference type="InterPro" id="IPR050879">
    <property type="entry name" value="Acyltransferase_3"/>
</dbReference>
<dbReference type="PANTHER" id="PTHR23028:SF134">
    <property type="entry name" value="PUTATIVE (AFU_ORTHOLOGUE AFUA_4G08520)-RELATED"/>
    <property type="match status" value="1"/>
</dbReference>
<dbReference type="PANTHER" id="PTHR23028">
    <property type="entry name" value="ACETYLTRANSFERASE"/>
    <property type="match status" value="1"/>
</dbReference>
<dbReference type="Pfam" id="PF01757">
    <property type="entry name" value="Acyl_transf_3"/>
    <property type="match status" value="1"/>
</dbReference>
<feature type="transmembrane region" description="Helical" evidence="2">
    <location>
        <begin position="129"/>
        <end position="156"/>
    </location>
</feature>
<evidence type="ECO:0000259" key="3">
    <source>
        <dbReference type="Pfam" id="PF01757"/>
    </source>
</evidence>
<keyword evidence="2" id="KW-0812">Transmembrane</keyword>
<organism evidence="4 5">
    <name type="scientific">Amylocarpus encephaloides</name>
    <dbReference type="NCBI Taxonomy" id="45428"/>
    <lineage>
        <taxon>Eukaryota</taxon>
        <taxon>Fungi</taxon>
        <taxon>Dikarya</taxon>
        <taxon>Ascomycota</taxon>
        <taxon>Pezizomycotina</taxon>
        <taxon>Leotiomycetes</taxon>
        <taxon>Helotiales</taxon>
        <taxon>Helotiales incertae sedis</taxon>
        <taxon>Amylocarpus</taxon>
    </lineage>
</organism>
<keyword evidence="4" id="KW-0012">Acyltransferase</keyword>
<name>A0A9P8C876_9HELO</name>
<reference evidence="4" key="1">
    <citation type="journal article" date="2021" name="IMA Fungus">
        <title>Genomic characterization of three marine fungi, including Emericellopsis atlantica sp. nov. with signatures of a generalist lifestyle and marine biomass degradation.</title>
        <authorList>
            <person name="Hagestad O.C."/>
            <person name="Hou L."/>
            <person name="Andersen J.H."/>
            <person name="Hansen E.H."/>
            <person name="Altermark B."/>
            <person name="Li C."/>
            <person name="Kuhnert E."/>
            <person name="Cox R.J."/>
            <person name="Crous P.W."/>
            <person name="Spatafora J.W."/>
            <person name="Lail K."/>
            <person name="Amirebrahimi M."/>
            <person name="Lipzen A."/>
            <person name="Pangilinan J."/>
            <person name="Andreopoulos W."/>
            <person name="Hayes R.D."/>
            <person name="Ng V."/>
            <person name="Grigoriev I.V."/>
            <person name="Jackson S.A."/>
            <person name="Sutton T.D.S."/>
            <person name="Dobson A.D.W."/>
            <person name="Rama T."/>
        </authorList>
    </citation>
    <scope>NUCLEOTIDE SEQUENCE</scope>
    <source>
        <strain evidence="4">TRa018bII</strain>
    </source>
</reference>
<keyword evidence="4" id="KW-0808">Transferase</keyword>
<dbReference type="EMBL" id="MU251394">
    <property type="protein sequence ID" value="KAG9237057.1"/>
    <property type="molecule type" value="Genomic_DNA"/>
</dbReference>
<feature type="transmembrane region" description="Helical" evidence="2">
    <location>
        <begin position="281"/>
        <end position="298"/>
    </location>
</feature>